<keyword evidence="2" id="KW-0812">Transmembrane</keyword>
<comment type="caution">
    <text evidence="3">The sequence shown here is derived from an EMBL/GenBank/DDBJ whole genome shotgun (WGS) entry which is preliminary data.</text>
</comment>
<dbReference type="EMBL" id="JNVM01000009">
    <property type="protein sequence ID" value="KEQ25867.1"/>
    <property type="molecule type" value="Genomic_DNA"/>
</dbReference>
<sequence length="90" mass="10325">MRNRNSTVAYVIFGLIAIGILASVLSNPGTFIIPILVFGVIFFLYKFPPNRWRQPKRPSSSRFQKGKRRNATFRVIQGNKDSSDEPPKYH</sequence>
<evidence type="ECO:0000313" key="3">
    <source>
        <dbReference type="EMBL" id="KEQ25867.1"/>
    </source>
</evidence>
<feature type="transmembrane region" description="Helical" evidence="2">
    <location>
        <begin position="31"/>
        <end position="47"/>
    </location>
</feature>
<keyword evidence="2" id="KW-1133">Transmembrane helix</keyword>
<evidence type="ECO:0000256" key="1">
    <source>
        <dbReference type="SAM" id="MobiDB-lite"/>
    </source>
</evidence>
<proteinExistence type="predicted"/>
<evidence type="ECO:0000313" key="4">
    <source>
        <dbReference type="Proteomes" id="UP000028123"/>
    </source>
</evidence>
<dbReference type="eggNOG" id="ENOG50307YR">
    <property type="taxonomic scope" value="Bacteria"/>
</dbReference>
<organism evidence="3 4">
    <name type="scientific">Paenibacillus tyrfis</name>
    <dbReference type="NCBI Taxonomy" id="1501230"/>
    <lineage>
        <taxon>Bacteria</taxon>
        <taxon>Bacillati</taxon>
        <taxon>Bacillota</taxon>
        <taxon>Bacilli</taxon>
        <taxon>Bacillales</taxon>
        <taxon>Paenibacillaceae</taxon>
        <taxon>Paenibacillus</taxon>
    </lineage>
</organism>
<name>A0A081P594_9BACL</name>
<protein>
    <submittedName>
        <fullName evidence="3">Uncharacterized protein</fullName>
    </submittedName>
</protein>
<feature type="region of interest" description="Disordered" evidence="1">
    <location>
        <begin position="52"/>
        <end position="90"/>
    </location>
</feature>
<dbReference type="OrthoDB" id="2660621at2"/>
<keyword evidence="4" id="KW-1185">Reference proteome</keyword>
<feature type="transmembrane region" description="Helical" evidence="2">
    <location>
        <begin position="7"/>
        <end position="25"/>
    </location>
</feature>
<accession>A0A081P594</accession>
<evidence type="ECO:0000256" key="2">
    <source>
        <dbReference type="SAM" id="Phobius"/>
    </source>
</evidence>
<keyword evidence="2" id="KW-0472">Membrane</keyword>
<dbReference type="RefSeq" id="WP_036681152.1">
    <property type="nucleotide sequence ID" value="NZ_FYEP01000015.1"/>
</dbReference>
<dbReference type="Proteomes" id="UP000028123">
    <property type="component" value="Unassembled WGS sequence"/>
</dbReference>
<gene>
    <name evidence="3" type="ORF">ET33_37510</name>
</gene>
<reference evidence="3 4" key="1">
    <citation type="submission" date="2014-06" db="EMBL/GenBank/DDBJ databases">
        <title>Draft genome sequence of Paenibacillus sp. MSt1.</title>
        <authorList>
            <person name="Aw Y.K."/>
            <person name="Ong K.S."/>
            <person name="Gan H.M."/>
            <person name="Lee S.M."/>
        </authorList>
    </citation>
    <scope>NUCLEOTIDE SEQUENCE [LARGE SCALE GENOMIC DNA]</scope>
    <source>
        <strain evidence="3 4">MSt1</strain>
    </source>
</reference>
<feature type="compositionally biased region" description="Basic and acidic residues" evidence="1">
    <location>
        <begin position="81"/>
        <end position="90"/>
    </location>
</feature>
<dbReference type="AlphaFoldDB" id="A0A081P594"/>